<keyword evidence="3" id="KW-0804">Transcription</keyword>
<keyword evidence="2" id="KW-0238">DNA-binding</keyword>
<dbReference type="Pfam" id="PF12802">
    <property type="entry name" value="MarR_2"/>
    <property type="match status" value="1"/>
</dbReference>
<dbReference type="SMART" id="SM00347">
    <property type="entry name" value="HTH_MARR"/>
    <property type="match status" value="1"/>
</dbReference>
<accession>A0A2Y9BFD4</accession>
<sequence>MLTTIEFLTITNQFQKVYGSKLSEIASAYDMTKVEIDVLLFLYNNPQYDTAKEIVEFRHIAKSYVSKAVDLLVKRGYLAVEEDASDRRVAHLTIVDGAAKVAAKARKAQEEVMGVIFEGVTEEEKQTFENILRKMMENMEKDKRGED</sequence>
<dbReference type="PANTHER" id="PTHR42756:SF1">
    <property type="entry name" value="TRANSCRIPTIONAL REPRESSOR OF EMRAB OPERON"/>
    <property type="match status" value="1"/>
</dbReference>
<name>A0A2Y9BFD4_9FIRM</name>
<dbReference type="OrthoDB" id="9795441at2"/>
<keyword evidence="1" id="KW-0805">Transcription regulation</keyword>
<keyword evidence="6" id="KW-1185">Reference proteome</keyword>
<dbReference type="Gene3D" id="1.10.10.10">
    <property type="entry name" value="Winged helix-like DNA-binding domain superfamily/Winged helix DNA-binding domain"/>
    <property type="match status" value="1"/>
</dbReference>
<dbReference type="Proteomes" id="UP000245845">
    <property type="component" value="Unassembled WGS sequence"/>
</dbReference>
<protein>
    <submittedName>
        <fullName evidence="5">MarR family transcriptional regulator for hemolysin</fullName>
    </submittedName>
</protein>
<dbReference type="InterPro" id="IPR036390">
    <property type="entry name" value="WH_DNA-bd_sf"/>
</dbReference>
<dbReference type="GO" id="GO:0003677">
    <property type="term" value="F:DNA binding"/>
    <property type="evidence" value="ECO:0007669"/>
    <property type="project" value="UniProtKB-KW"/>
</dbReference>
<evidence type="ECO:0000256" key="1">
    <source>
        <dbReference type="ARBA" id="ARBA00023015"/>
    </source>
</evidence>
<dbReference type="SUPFAM" id="SSF46785">
    <property type="entry name" value="Winged helix' DNA-binding domain"/>
    <property type="match status" value="1"/>
</dbReference>
<dbReference type="AlphaFoldDB" id="A0A2Y9BFD4"/>
<dbReference type="InterPro" id="IPR000835">
    <property type="entry name" value="HTH_MarR-typ"/>
</dbReference>
<evidence type="ECO:0000256" key="3">
    <source>
        <dbReference type="ARBA" id="ARBA00023163"/>
    </source>
</evidence>
<proteinExistence type="predicted"/>
<feature type="domain" description="HTH marR-type" evidence="4">
    <location>
        <begin position="1"/>
        <end position="137"/>
    </location>
</feature>
<dbReference type="GO" id="GO:0003700">
    <property type="term" value="F:DNA-binding transcription factor activity"/>
    <property type="evidence" value="ECO:0007669"/>
    <property type="project" value="InterPro"/>
</dbReference>
<dbReference type="PRINTS" id="PR00598">
    <property type="entry name" value="HTHMARR"/>
</dbReference>
<comment type="caution">
    <text evidence="5">The sequence shown here is derived from an EMBL/GenBank/DDBJ whole genome shotgun (WGS) entry which is preliminary data.</text>
</comment>
<dbReference type="PROSITE" id="PS50995">
    <property type="entry name" value="HTH_MARR_2"/>
    <property type="match status" value="1"/>
</dbReference>
<organism evidence="5 6">
    <name type="scientific">Faecalicatena orotica</name>
    <dbReference type="NCBI Taxonomy" id="1544"/>
    <lineage>
        <taxon>Bacteria</taxon>
        <taxon>Bacillati</taxon>
        <taxon>Bacillota</taxon>
        <taxon>Clostridia</taxon>
        <taxon>Lachnospirales</taxon>
        <taxon>Lachnospiraceae</taxon>
        <taxon>Faecalicatena</taxon>
    </lineage>
</organism>
<evidence type="ECO:0000256" key="2">
    <source>
        <dbReference type="ARBA" id="ARBA00023125"/>
    </source>
</evidence>
<dbReference type="PANTHER" id="PTHR42756">
    <property type="entry name" value="TRANSCRIPTIONAL REGULATOR, MARR"/>
    <property type="match status" value="1"/>
</dbReference>
<dbReference type="InterPro" id="IPR036388">
    <property type="entry name" value="WH-like_DNA-bd_sf"/>
</dbReference>
<dbReference type="EMBL" id="QGDL01000009">
    <property type="protein sequence ID" value="PWJ28241.1"/>
    <property type="molecule type" value="Genomic_DNA"/>
</dbReference>
<evidence type="ECO:0000259" key="4">
    <source>
        <dbReference type="PROSITE" id="PS50995"/>
    </source>
</evidence>
<evidence type="ECO:0000313" key="5">
    <source>
        <dbReference type="EMBL" id="PWJ28241.1"/>
    </source>
</evidence>
<reference evidence="5 6" key="1">
    <citation type="submission" date="2018-05" db="EMBL/GenBank/DDBJ databases">
        <title>The Hungate 1000. A catalogue of reference genomes from the rumen microbiome.</title>
        <authorList>
            <person name="Kelly W."/>
        </authorList>
    </citation>
    <scope>NUCLEOTIDE SEQUENCE [LARGE SCALE GENOMIC DNA]</scope>
    <source>
        <strain evidence="5 6">NLAE-zl-C242</strain>
    </source>
</reference>
<evidence type="ECO:0000313" key="6">
    <source>
        <dbReference type="Proteomes" id="UP000245845"/>
    </source>
</evidence>
<dbReference type="RefSeq" id="WP_109732047.1">
    <property type="nucleotide sequence ID" value="NZ_BAAACK010000009.1"/>
</dbReference>
<gene>
    <name evidence="5" type="ORF">A8806_109121</name>
</gene>